<organism evidence="17 18">
    <name type="scientific">Ceratopteris richardii</name>
    <name type="common">Triangle waterfern</name>
    <dbReference type="NCBI Taxonomy" id="49495"/>
    <lineage>
        <taxon>Eukaryota</taxon>
        <taxon>Viridiplantae</taxon>
        <taxon>Streptophyta</taxon>
        <taxon>Embryophyta</taxon>
        <taxon>Tracheophyta</taxon>
        <taxon>Polypodiopsida</taxon>
        <taxon>Polypodiidae</taxon>
        <taxon>Polypodiales</taxon>
        <taxon>Pteridineae</taxon>
        <taxon>Pteridaceae</taxon>
        <taxon>Parkerioideae</taxon>
        <taxon>Ceratopteris</taxon>
    </lineage>
</organism>
<evidence type="ECO:0000256" key="7">
    <source>
        <dbReference type="ARBA" id="ARBA00022723"/>
    </source>
</evidence>
<dbReference type="Pfam" id="PF22608">
    <property type="entry name" value="DNAX_ATPase_lid"/>
    <property type="match status" value="1"/>
</dbReference>
<evidence type="ECO:0000256" key="13">
    <source>
        <dbReference type="ARBA" id="ARBA00049244"/>
    </source>
</evidence>
<comment type="caution">
    <text evidence="17">The sequence shown here is derived from an EMBL/GenBank/DDBJ whole genome shotgun (WGS) entry which is preliminary data.</text>
</comment>
<dbReference type="EC" id="2.7.7.7" evidence="2"/>
<dbReference type="InterPro" id="IPR022754">
    <property type="entry name" value="DNA_pol_III_gamma-3"/>
</dbReference>
<dbReference type="EMBL" id="CM035437">
    <property type="protein sequence ID" value="KAH7287229.1"/>
    <property type="molecule type" value="Genomic_DNA"/>
</dbReference>
<dbReference type="GO" id="GO:0006281">
    <property type="term" value="P:DNA repair"/>
    <property type="evidence" value="ECO:0007669"/>
    <property type="project" value="TreeGrafter"/>
</dbReference>
<reference evidence="17" key="1">
    <citation type="submission" date="2021-08" db="EMBL/GenBank/DDBJ databases">
        <title>WGS assembly of Ceratopteris richardii.</title>
        <authorList>
            <person name="Marchant D.B."/>
            <person name="Chen G."/>
            <person name="Jenkins J."/>
            <person name="Shu S."/>
            <person name="Leebens-Mack J."/>
            <person name="Grimwood J."/>
            <person name="Schmutz J."/>
            <person name="Soltis P."/>
            <person name="Soltis D."/>
            <person name="Chen Z.-H."/>
        </authorList>
    </citation>
    <scope>NUCLEOTIDE SEQUENCE</scope>
    <source>
        <strain evidence="17">Whitten #5841</strain>
        <tissue evidence="17">Leaf</tissue>
    </source>
</reference>
<dbReference type="CDD" id="cd18137">
    <property type="entry name" value="HLD_clamp_pol_III_gamma_tau"/>
    <property type="match status" value="1"/>
</dbReference>
<feature type="domain" description="AAA+ ATPase" evidence="16">
    <location>
        <begin position="265"/>
        <end position="407"/>
    </location>
</feature>
<feature type="region of interest" description="Disordered" evidence="15">
    <location>
        <begin position="583"/>
        <end position="604"/>
    </location>
</feature>
<dbReference type="InterPro" id="IPR050238">
    <property type="entry name" value="DNA_Rep/Repair_Clamp_Loader"/>
</dbReference>
<keyword evidence="10" id="KW-0067">ATP-binding</keyword>
<feature type="coiled-coil region" evidence="14">
    <location>
        <begin position="535"/>
        <end position="562"/>
    </location>
</feature>
<keyword evidence="4" id="KW-0808">Transferase</keyword>
<dbReference type="Proteomes" id="UP000825935">
    <property type="component" value="Chromosome 32"/>
</dbReference>
<gene>
    <name evidence="17" type="ORF">KP509_32G045000</name>
</gene>
<dbReference type="AlphaFoldDB" id="A0A8T2QTA1"/>
<dbReference type="Pfam" id="PF12169">
    <property type="entry name" value="DNA_pol3_gamma3"/>
    <property type="match status" value="1"/>
</dbReference>
<evidence type="ECO:0000256" key="3">
    <source>
        <dbReference type="ARBA" id="ARBA00022528"/>
    </source>
</evidence>
<evidence type="ECO:0000313" key="17">
    <source>
        <dbReference type="EMBL" id="KAH7287229.1"/>
    </source>
</evidence>
<keyword evidence="7" id="KW-0479">Metal-binding</keyword>
<dbReference type="GO" id="GO:0003887">
    <property type="term" value="F:DNA-directed DNA polymerase activity"/>
    <property type="evidence" value="ECO:0007669"/>
    <property type="project" value="UniProtKB-KW"/>
</dbReference>
<keyword evidence="5" id="KW-0548">Nucleotidyltransferase</keyword>
<keyword evidence="12 14" id="KW-0175">Coiled coil</keyword>
<keyword evidence="6" id="KW-0235">DNA replication</keyword>
<evidence type="ECO:0000256" key="10">
    <source>
        <dbReference type="ARBA" id="ARBA00022840"/>
    </source>
</evidence>
<dbReference type="SUPFAM" id="SSF48019">
    <property type="entry name" value="post-AAA+ oligomerization domain-like"/>
    <property type="match status" value="1"/>
</dbReference>
<keyword evidence="11" id="KW-0239">DNA-directed DNA polymerase</keyword>
<dbReference type="GO" id="GO:0046872">
    <property type="term" value="F:metal ion binding"/>
    <property type="evidence" value="ECO:0007669"/>
    <property type="project" value="UniProtKB-KW"/>
</dbReference>
<keyword evidence="18" id="KW-1185">Reference proteome</keyword>
<dbReference type="InterPro" id="IPR027417">
    <property type="entry name" value="P-loop_NTPase"/>
</dbReference>
<evidence type="ECO:0000256" key="14">
    <source>
        <dbReference type="SAM" id="Coils"/>
    </source>
</evidence>
<keyword evidence="3" id="KW-0150">Chloroplast</keyword>
<dbReference type="InterPro" id="IPR003593">
    <property type="entry name" value="AAA+_ATPase"/>
</dbReference>
<keyword evidence="9" id="KW-0862">Zinc</keyword>
<dbReference type="GO" id="GO:0005663">
    <property type="term" value="C:DNA replication factor C complex"/>
    <property type="evidence" value="ECO:0007669"/>
    <property type="project" value="TreeGrafter"/>
</dbReference>
<dbReference type="InterPro" id="IPR054506">
    <property type="entry name" value="DnaA_N-like_STI"/>
</dbReference>
<dbReference type="InterPro" id="IPR045085">
    <property type="entry name" value="HLD_clamp_pol_III_gamma_tau"/>
</dbReference>
<evidence type="ECO:0000256" key="9">
    <source>
        <dbReference type="ARBA" id="ARBA00022833"/>
    </source>
</evidence>
<dbReference type="Pfam" id="PF23007">
    <property type="entry name" value="DnaA_N-like_STI"/>
    <property type="match status" value="1"/>
</dbReference>
<evidence type="ECO:0000313" key="18">
    <source>
        <dbReference type="Proteomes" id="UP000825935"/>
    </source>
</evidence>
<dbReference type="InterPro" id="IPR012763">
    <property type="entry name" value="DNA_pol_III_sug/sutau_N"/>
</dbReference>
<proteinExistence type="inferred from homology"/>
<evidence type="ECO:0000256" key="4">
    <source>
        <dbReference type="ARBA" id="ARBA00022679"/>
    </source>
</evidence>
<dbReference type="GO" id="GO:0003677">
    <property type="term" value="F:DNA binding"/>
    <property type="evidence" value="ECO:0007669"/>
    <property type="project" value="InterPro"/>
</dbReference>
<feature type="region of interest" description="Disordered" evidence="15">
    <location>
        <begin position="187"/>
        <end position="210"/>
    </location>
</feature>
<name>A0A8T2QTA1_CERRI</name>
<evidence type="ECO:0000256" key="6">
    <source>
        <dbReference type="ARBA" id="ARBA00022705"/>
    </source>
</evidence>
<evidence type="ECO:0000256" key="5">
    <source>
        <dbReference type="ARBA" id="ARBA00022695"/>
    </source>
</evidence>
<feature type="compositionally biased region" description="Basic and acidic residues" evidence="15">
    <location>
        <begin position="196"/>
        <end position="207"/>
    </location>
</feature>
<evidence type="ECO:0000256" key="2">
    <source>
        <dbReference type="ARBA" id="ARBA00012417"/>
    </source>
</evidence>
<dbReference type="GO" id="GO:0005524">
    <property type="term" value="F:ATP binding"/>
    <property type="evidence" value="ECO:0007669"/>
    <property type="project" value="UniProtKB-KW"/>
</dbReference>
<dbReference type="GO" id="GO:0006261">
    <property type="term" value="P:DNA-templated DNA replication"/>
    <property type="evidence" value="ECO:0007669"/>
    <property type="project" value="TreeGrafter"/>
</dbReference>
<dbReference type="InterPro" id="IPR008921">
    <property type="entry name" value="DNA_pol3_clamp-load_cplx_C"/>
</dbReference>
<dbReference type="GO" id="GO:0003689">
    <property type="term" value="F:DNA clamp loader activity"/>
    <property type="evidence" value="ECO:0007669"/>
    <property type="project" value="TreeGrafter"/>
</dbReference>
<dbReference type="FunFam" id="1.10.8.60:FF:000013">
    <property type="entry name" value="DNA polymerase III subunit gamma/tau"/>
    <property type="match status" value="1"/>
</dbReference>
<dbReference type="Gene3D" id="1.10.8.60">
    <property type="match status" value="1"/>
</dbReference>
<keyword evidence="3" id="KW-0934">Plastid</keyword>
<protein>
    <recommendedName>
        <fullName evidence="2">DNA-directed DNA polymerase</fullName>
        <ecNumber evidence="2">2.7.7.7</ecNumber>
    </recommendedName>
</protein>
<evidence type="ECO:0000259" key="16">
    <source>
        <dbReference type="SMART" id="SM00382"/>
    </source>
</evidence>
<evidence type="ECO:0000256" key="1">
    <source>
        <dbReference type="ARBA" id="ARBA00006360"/>
    </source>
</evidence>
<evidence type="ECO:0000256" key="8">
    <source>
        <dbReference type="ARBA" id="ARBA00022741"/>
    </source>
</evidence>
<evidence type="ECO:0000256" key="15">
    <source>
        <dbReference type="SAM" id="MobiDB-lite"/>
    </source>
</evidence>
<dbReference type="Pfam" id="PF13177">
    <property type="entry name" value="DNA_pol3_delta2"/>
    <property type="match status" value="1"/>
</dbReference>
<evidence type="ECO:0000256" key="12">
    <source>
        <dbReference type="ARBA" id="ARBA00023054"/>
    </source>
</evidence>
<dbReference type="Gene3D" id="1.20.272.10">
    <property type="match status" value="1"/>
</dbReference>
<dbReference type="GO" id="GO:0009360">
    <property type="term" value="C:DNA polymerase III complex"/>
    <property type="evidence" value="ECO:0007669"/>
    <property type="project" value="InterPro"/>
</dbReference>
<dbReference type="PANTHER" id="PTHR11669">
    <property type="entry name" value="REPLICATION FACTOR C / DNA POLYMERASE III GAMMA-TAU SUBUNIT"/>
    <property type="match status" value="1"/>
</dbReference>
<evidence type="ECO:0000256" key="11">
    <source>
        <dbReference type="ARBA" id="ARBA00022932"/>
    </source>
</evidence>
<dbReference type="OrthoDB" id="1899087at2759"/>
<feature type="compositionally biased region" description="Polar residues" evidence="15">
    <location>
        <begin position="586"/>
        <end position="602"/>
    </location>
</feature>
<sequence>MEKVPRRHYSQKAMVLFQRDPDLKTNCWNFIDEAPPLDCRQNLIMGFSDYRLGSVSDGPNNHFANGTKKRGKARHRNPCSAINVEADHDGDDDTESFHSERSACGMPWYWPGSHRNVHMELSGRCFRVPRENGCRIRIHRKYRYERSMSSFGSESESTLLMTDTDQFHEYNENVATSSVEQFVETPHSMHMNEPCSKSDDTQDEHPAGHSSYGGCLEAHLRTLGISNNRKSRSLSRKYRPKLIKDLIGQPMLVESLCNAIVRDKVAPVYLFHGPRGTGKTTAAKLFAAAINCLSTEESRPCGLCKECSSLNIGQNLDIKEVDASGSNHAESIRYLLSDILRPPIRARYKVVVVDDCHTLNVEAWNVLLKGLEDPPGFVVFILVTTDLELLPRTAMSRCQKFMFVRIKETDIVERLQKLASHEKIEIDIEALQFIASRSDGSLRDAENLLDQSSLLESRATLARVQEMAGLISDDKLFKLLESALSADSASTVNTIREFMEIGMEPLALTSQLASLITDILAGRRSMMGSITGANHIEEQSKLKEMLRILSEAENQLRYCNDRTTWLTAAFLRFIPVESRLLPSPSRGVNNRSKPTSVFSTGNEPLYPKTLGVDDNMTSSRPQHPDSIALSHVKRPDDKNICDSCPPSSHKPKYHKNCTASVIASNRSINKDQKESASTAKPCSTDSIWKEVIQEIRPNILKQLLLEEGRLASIAVTEAYSIVYLEFRHPEHAVMAEEFTANIKESFQVSLQCPVEVDIRLPDVPSRDRSVLTKNGQIPIQGKMHVRRMDVQYPVENRFLRMPINSSMNISAVSSPSRNHVKDCGRPRYALEADDRAFGNGFCQNLEVFGRLDSKEGIAYENTLLIQEGRFEEFTTQEHGKTSQVTGDNNADQEQNTLKVAVYSAPNMPENDDRTNIDYSSDSDYVHGDDCGHLCWKGPQVSQNKEKYQMQKRRHGRLLLRLMPCAKGSGMKQAQHGNSHE</sequence>
<dbReference type="PANTHER" id="PTHR11669:SF0">
    <property type="entry name" value="PROTEIN STICHEL-LIKE 2"/>
    <property type="match status" value="1"/>
</dbReference>
<dbReference type="NCBIfam" id="TIGR02397">
    <property type="entry name" value="dnaX_nterm"/>
    <property type="match status" value="1"/>
</dbReference>
<dbReference type="Gene3D" id="3.40.50.300">
    <property type="entry name" value="P-loop containing nucleotide triphosphate hydrolases"/>
    <property type="match status" value="1"/>
</dbReference>
<comment type="similarity">
    <text evidence="1">Belongs to the DnaX/STICHEL family.</text>
</comment>
<dbReference type="SUPFAM" id="SSF52540">
    <property type="entry name" value="P-loop containing nucleoside triphosphate hydrolases"/>
    <property type="match status" value="1"/>
</dbReference>
<accession>A0A8T2QTA1</accession>
<keyword evidence="8" id="KW-0547">Nucleotide-binding</keyword>
<dbReference type="SMART" id="SM00382">
    <property type="entry name" value="AAA"/>
    <property type="match status" value="1"/>
</dbReference>
<comment type="catalytic activity">
    <reaction evidence="13">
        <text>DNA(n) + a 2'-deoxyribonucleoside 5'-triphosphate = DNA(n+1) + diphosphate</text>
        <dbReference type="Rhea" id="RHEA:22508"/>
        <dbReference type="Rhea" id="RHEA-COMP:17339"/>
        <dbReference type="Rhea" id="RHEA-COMP:17340"/>
        <dbReference type="ChEBI" id="CHEBI:33019"/>
        <dbReference type="ChEBI" id="CHEBI:61560"/>
        <dbReference type="ChEBI" id="CHEBI:173112"/>
        <dbReference type="EC" id="2.7.7.7"/>
    </reaction>
</comment>